<accession>A0AAX7SHN5</accession>
<dbReference type="Ensembl" id="ENSACLT00000061329.1">
    <property type="protein sequence ID" value="ENSACLP00000043703.1"/>
    <property type="gene ID" value="ENSACLG00000007598.2"/>
</dbReference>
<dbReference type="PANTHER" id="PTHR10928:SF2">
    <property type="entry name" value="SUPPRESSOR OF FUSED HOMOLOG"/>
    <property type="match status" value="1"/>
</dbReference>
<protein>
    <submittedName>
        <fullName evidence="1">Uncharacterized protein</fullName>
    </submittedName>
</protein>
<dbReference type="GO" id="GO:0005737">
    <property type="term" value="C:cytoplasm"/>
    <property type="evidence" value="ECO:0007669"/>
    <property type="project" value="TreeGrafter"/>
</dbReference>
<dbReference type="SUPFAM" id="SSF103359">
    <property type="entry name" value="Suppressor of Fused, N-terminal domain"/>
    <property type="match status" value="1"/>
</dbReference>
<reference evidence="1" key="3">
    <citation type="submission" date="2025-09" db="UniProtKB">
        <authorList>
            <consortium name="Ensembl"/>
        </authorList>
    </citation>
    <scope>IDENTIFICATION</scope>
</reference>
<dbReference type="InterPro" id="IPR037181">
    <property type="entry name" value="SUFU_N"/>
</dbReference>
<dbReference type="InterPro" id="IPR007768">
    <property type="entry name" value="Suppressor_of_fused"/>
</dbReference>
<proteinExistence type="predicted"/>
<sequence length="83" mass="9335">MSNRRLPSGATEKSLSFVITQQYLVTRFIRGRGMDEVRPTSGAQAHGLVPLFPPGLQAIYGECRRLYPEQANPLQVTAIVKYW</sequence>
<evidence type="ECO:0000313" key="1">
    <source>
        <dbReference type="Ensembl" id="ENSACLP00000043703.1"/>
    </source>
</evidence>
<evidence type="ECO:0000313" key="2">
    <source>
        <dbReference type="Proteomes" id="UP000265100"/>
    </source>
</evidence>
<reference evidence="1" key="2">
    <citation type="submission" date="2025-08" db="UniProtKB">
        <authorList>
            <consortium name="Ensembl"/>
        </authorList>
    </citation>
    <scope>IDENTIFICATION</scope>
</reference>
<dbReference type="AlphaFoldDB" id="A0AAX7SHN5"/>
<dbReference type="PANTHER" id="PTHR10928">
    <property type="entry name" value="SUPPRESSOR OF FUSED"/>
    <property type="match status" value="1"/>
</dbReference>
<keyword evidence="2" id="KW-1185">Reference proteome</keyword>
<name>A0AAX7SHN5_ASTCA</name>
<reference evidence="1" key="1">
    <citation type="submission" date="2018-05" db="EMBL/GenBank/DDBJ databases">
        <authorList>
            <person name="Datahose"/>
        </authorList>
    </citation>
    <scope>NUCLEOTIDE SEQUENCE</scope>
</reference>
<dbReference type="GO" id="GO:0005634">
    <property type="term" value="C:nucleus"/>
    <property type="evidence" value="ECO:0007669"/>
    <property type="project" value="TreeGrafter"/>
</dbReference>
<organism evidence="1 2">
    <name type="scientific">Astatotilapia calliptera</name>
    <name type="common">Eastern happy</name>
    <name type="synonym">Chromis callipterus</name>
    <dbReference type="NCBI Taxonomy" id="8154"/>
    <lineage>
        <taxon>Eukaryota</taxon>
        <taxon>Metazoa</taxon>
        <taxon>Chordata</taxon>
        <taxon>Craniata</taxon>
        <taxon>Vertebrata</taxon>
        <taxon>Euteleostomi</taxon>
        <taxon>Actinopterygii</taxon>
        <taxon>Neopterygii</taxon>
        <taxon>Teleostei</taxon>
        <taxon>Neoteleostei</taxon>
        <taxon>Acanthomorphata</taxon>
        <taxon>Ovalentaria</taxon>
        <taxon>Cichlomorphae</taxon>
        <taxon>Cichliformes</taxon>
        <taxon>Cichlidae</taxon>
        <taxon>African cichlids</taxon>
        <taxon>Pseudocrenilabrinae</taxon>
        <taxon>Haplochromini</taxon>
        <taxon>Astatotilapia</taxon>
    </lineage>
</organism>
<gene>
    <name evidence="1" type="primary">SUFU</name>
</gene>
<dbReference type="GeneTree" id="ENSGT00390000009747"/>
<dbReference type="Proteomes" id="UP000265100">
    <property type="component" value="Chromosome 13"/>
</dbReference>